<accession>A0A7S2DYS5</accession>
<gene>
    <name evidence="2" type="ORF">AAND1436_LOCUS30063</name>
</gene>
<keyword evidence="1" id="KW-1133">Transmembrane helix</keyword>
<feature type="transmembrane region" description="Helical" evidence="1">
    <location>
        <begin position="76"/>
        <end position="98"/>
    </location>
</feature>
<sequence length="210" mass="21478">MQPAEGALSGPNACPTEVPANTTAAAVVTVPPLPTLPPIAMSTAAPAVNTSGNASAMNCTKGICMPIDGKKAGGGFPWWAILLIVLVIVLVGAAVIYGNCDEKRKKKKKAKKDKKIAREAEEVAAAAEVGESQSLVRAEAPPPVAAVAPQLSVSPLAAPVATTSGSYIMQPQQQVVYNAQGQAVALPPPVQAQSIQMPLLSGGARQPQFR</sequence>
<dbReference type="AlphaFoldDB" id="A0A7S2DYS5"/>
<protein>
    <submittedName>
        <fullName evidence="2">Uncharacterized protein</fullName>
    </submittedName>
</protein>
<dbReference type="EMBL" id="HBGQ01062225">
    <property type="protein sequence ID" value="CAD9467758.1"/>
    <property type="molecule type" value="Transcribed_RNA"/>
</dbReference>
<organism evidence="2">
    <name type="scientific">Alexandrium andersonii</name>
    <dbReference type="NCBI Taxonomy" id="327968"/>
    <lineage>
        <taxon>Eukaryota</taxon>
        <taxon>Sar</taxon>
        <taxon>Alveolata</taxon>
        <taxon>Dinophyceae</taxon>
        <taxon>Gonyaulacales</taxon>
        <taxon>Pyrocystaceae</taxon>
        <taxon>Alexandrium</taxon>
    </lineage>
</organism>
<evidence type="ECO:0000256" key="1">
    <source>
        <dbReference type="SAM" id="Phobius"/>
    </source>
</evidence>
<name>A0A7S2DYS5_9DINO</name>
<keyword evidence="1" id="KW-0812">Transmembrane</keyword>
<evidence type="ECO:0000313" key="2">
    <source>
        <dbReference type="EMBL" id="CAD9467758.1"/>
    </source>
</evidence>
<reference evidence="2" key="1">
    <citation type="submission" date="2021-01" db="EMBL/GenBank/DDBJ databases">
        <authorList>
            <person name="Corre E."/>
            <person name="Pelletier E."/>
            <person name="Niang G."/>
            <person name="Scheremetjew M."/>
            <person name="Finn R."/>
            <person name="Kale V."/>
            <person name="Holt S."/>
            <person name="Cochrane G."/>
            <person name="Meng A."/>
            <person name="Brown T."/>
            <person name="Cohen L."/>
        </authorList>
    </citation>
    <scope>NUCLEOTIDE SEQUENCE</scope>
    <source>
        <strain evidence="2">CCMP2222</strain>
    </source>
</reference>
<keyword evidence="1" id="KW-0472">Membrane</keyword>
<proteinExistence type="predicted"/>